<evidence type="ECO:0000313" key="2">
    <source>
        <dbReference type="EMBL" id="KAG7404065.1"/>
    </source>
</evidence>
<dbReference type="Pfam" id="PF20237">
    <property type="entry name" value="DUF6594"/>
    <property type="match status" value="1"/>
</dbReference>
<dbReference type="Proteomes" id="UP000694050">
    <property type="component" value="Unassembled WGS sequence"/>
</dbReference>
<dbReference type="PANTHER" id="PTHR34502:SF3">
    <property type="entry name" value="DUF6594 DOMAIN-CONTAINING PROTEIN"/>
    <property type="match status" value="1"/>
</dbReference>
<dbReference type="EMBL" id="JAELUQ010000013">
    <property type="protein sequence ID" value="KAG7404065.1"/>
    <property type="molecule type" value="Genomic_DNA"/>
</dbReference>
<feature type="domain" description="DUF6594" evidence="1">
    <location>
        <begin position="43"/>
        <end position="198"/>
    </location>
</feature>
<proteinExistence type="predicted"/>
<reference evidence="2" key="1">
    <citation type="submission" date="2021-04" db="EMBL/GenBank/DDBJ databases">
        <title>First draft genome resource for Brassicaceae pathogens Fusarium oxysporum f. sp. raphani and Fusarium oxysporum f. sp. rapae.</title>
        <authorList>
            <person name="Asai S."/>
        </authorList>
    </citation>
    <scope>NUCLEOTIDE SEQUENCE</scope>
    <source>
        <strain evidence="2">Tf1208</strain>
    </source>
</reference>
<sequence>MITGIMATFKSQLQRLQRAFFENSDEGDPDPELGTIEDYNDGYPQFTALIASHRPWFICRRFDQLRARLLLLRQDRITVLEKQLQEIDKSEESLLFLGMSRVDQNQSRLSTLSMIETALADYDEFVERTARTFNLMQADRKDVASLQNWVAATGSLAKVETEYLLHQDELVTLAPVADSAMRQLEAWVESKLIKYWYEFRTVKSFTQSI</sequence>
<organism evidence="2 3">
    <name type="scientific">Fusarium oxysporum f. sp. rapae</name>
    <dbReference type="NCBI Taxonomy" id="485398"/>
    <lineage>
        <taxon>Eukaryota</taxon>
        <taxon>Fungi</taxon>
        <taxon>Dikarya</taxon>
        <taxon>Ascomycota</taxon>
        <taxon>Pezizomycotina</taxon>
        <taxon>Sordariomycetes</taxon>
        <taxon>Hypocreomycetidae</taxon>
        <taxon>Hypocreales</taxon>
        <taxon>Nectriaceae</taxon>
        <taxon>Fusarium</taxon>
        <taxon>Fusarium oxysporum species complex</taxon>
    </lineage>
</organism>
<evidence type="ECO:0000259" key="1">
    <source>
        <dbReference type="Pfam" id="PF20237"/>
    </source>
</evidence>
<protein>
    <recommendedName>
        <fullName evidence="1">DUF6594 domain-containing protein</fullName>
    </recommendedName>
</protein>
<evidence type="ECO:0000313" key="3">
    <source>
        <dbReference type="Proteomes" id="UP000694050"/>
    </source>
</evidence>
<accession>A0A8J5NH78</accession>
<name>A0A8J5NH78_FUSOX</name>
<dbReference type="InterPro" id="IPR046529">
    <property type="entry name" value="DUF6594"/>
</dbReference>
<gene>
    <name evidence="2" type="ORF">Forpe1208_v015790</name>
</gene>
<comment type="caution">
    <text evidence="2">The sequence shown here is derived from an EMBL/GenBank/DDBJ whole genome shotgun (WGS) entry which is preliminary data.</text>
</comment>
<dbReference type="PANTHER" id="PTHR34502">
    <property type="entry name" value="DUF6594 DOMAIN-CONTAINING PROTEIN-RELATED"/>
    <property type="match status" value="1"/>
</dbReference>
<dbReference type="AlphaFoldDB" id="A0A8J5NH78"/>